<gene>
    <name evidence="1" type="ORF">A9Q02_20540</name>
</gene>
<dbReference type="Proteomes" id="UP000220922">
    <property type="component" value="Unassembled WGS sequence"/>
</dbReference>
<comment type="caution">
    <text evidence="1">The sequence shown here is derived from an EMBL/GenBank/DDBJ whole genome shotgun (WGS) entry which is preliminary data.</text>
</comment>
<sequence>MQPPPDDVQAIVAASDERLKTIFPAPALVWIVDEHYDASGPLWRVTLVCQEPTGQWVRRRYRYDIPSDTLHFAGAQPINEQELLAARRKGRRLAVR</sequence>
<accession>A0A2H3KG38</accession>
<evidence type="ECO:0000313" key="1">
    <source>
        <dbReference type="EMBL" id="PDV96674.1"/>
    </source>
</evidence>
<evidence type="ECO:0000313" key="2">
    <source>
        <dbReference type="Proteomes" id="UP000220922"/>
    </source>
</evidence>
<keyword evidence="2" id="KW-1185">Reference proteome</keyword>
<dbReference type="OrthoDB" id="163553at2"/>
<proteinExistence type="predicted"/>
<protein>
    <submittedName>
        <fullName evidence="1">Uncharacterized protein</fullName>
    </submittedName>
</protein>
<organism evidence="1 2">
    <name type="scientific">Candidatus Chloroploca asiatica</name>
    <dbReference type="NCBI Taxonomy" id="1506545"/>
    <lineage>
        <taxon>Bacteria</taxon>
        <taxon>Bacillati</taxon>
        <taxon>Chloroflexota</taxon>
        <taxon>Chloroflexia</taxon>
        <taxon>Chloroflexales</taxon>
        <taxon>Chloroflexineae</taxon>
        <taxon>Oscillochloridaceae</taxon>
        <taxon>Candidatus Chloroploca</taxon>
    </lineage>
</organism>
<dbReference type="EMBL" id="LYXE01000185">
    <property type="protein sequence ID" value="PDV96674.1"/>
    <property type="molecule type" value="Genomic_DNA"/>
</dbReference>
<name>A0A2H3KG38_9CHLR</name>
<reference evidence="1 2" key="1">
    <citation type="submission" date="2016-05" db="EMBL/GenBank/DDBJ databases">
        <authorList>
            <person name="Lavstsen T."/>
            <person name="Jespersen J.S."/>
        </authorList>
    </citation>
    <scope>NUCLEOTIDE SEQUENCE [LARGE SCALE GENOMIC DNA]</scope>
    <source>
        <strain evidence="1 2">B7-9</strain>
    </source>
</reference>
<dbReference type="AlphaFoldDB" id="A0A2H3KG38"/>